<dbReference type="SUPFAM" id="SSF55909">
    <property type="entry name" value="Pentein"/>
    <property type="match status" value="1"/>
</dbReference>
<accession>A0A4V3EMQ0</accession>
<gene>
    <name evidence="2" type="ORF">CLV29_2264</name>
</gene>
<dbReference type="InterPro" id="IPR014541">
    <property type="entry name" value="Amdntrnsf_FN0238"/>
</dbReference>
<dbReference type="EMBL" id="SOAW01000002">
    <property type="protein sequence ID" value="TDT30858.1"/>
    <property type="molecule type" value="Genomic_DNA"/>
</dbReference>
<dbReference type="NCBIfam" id="NF046062">
    <property type="entry name" value="citrull_CtlX"/>
    <property type="match status" value="1"/>
</dbReference>
<feature type="region of interest" description="Disordered" evidence="1">
    <location>
        <begin position="300"/>
        <end position="340"/>
    </location>
</feature>
<dbReference type="Gene3D" id="3.75.10.10">
    <property type="entry name" value="L-arginine/glycine Amidinotransferase, Chain A"/>
    <property type="match status" value="1"/>
</dbReference>
<protein>
    <recommendedName>
        <fullName evidence="4">Amidinotransferase</fullName>
    </recommendedName>
</protein>
<dbReference type="Pfam" id="PF19420">
    <property type="entry name" value="DDAH_eukar"/>
    <property type="match status" value="1"/>
</dbReference>
<feature type="region of interest" description="Disordered" evidence="1">
    <location>
        <begin position="16"/>
        <end position="36"/>
    </location>
</feature>
<comment type="caution">
    <text evidence="2">The sequence shown here is derived from an EMBL/GenBank/DDBJ whole genome shotgun (WGS) entry which is preliminary data.</text>
</comment>
<proteinExistence type="predicted"/>
<dbReference type="AlphaFoldDB" id="A0A4V3EMQ0"/>
<dbReference type="RefSeq" id="WP_208292927.1">
    <property type="nucleotide sequence ID" value="NZ_SOAW01000002.1"/>
</dbReference>
<dbReference type="PIRSF" id="PIRSF028188">
    <property type="entry name" value="Amdntrnsf_FN0238"/>
    <property type="match status" value="1"/>
</dbReference>
<evidence type="ECO:0000313" key="2">
    <source>
        <dbReference type="EMBL" id="TDT30858.1"/>
    </source>
</evidence>
<evidence type="ECO:0000256" key="1">
    <source>
        <dbReference type="SAM" id="MobiDB-lite"/>
    </source>
</evidence>
<reference evidence="2 3" key="1">
    <citation type="submission" date="2019-03" db="EMBL/GenBank/DDBJ databases">
        <title>Genomic Encyclopedia of Archaeal and Bacterial Type Strains, Phase II (KMG-II): from individual species to whole genera.</title>
        <authorList>
            <person name="Goeker M."/>
        </authorList>
    </citation>
    <scope>NUCLEOTIDE SEQUENCE [LARGE SCALE GENOMIC DNA]</scope>
    <source>
        <strain evidence="2 3">DSM 24323</strain>
    </source>
</reference>
<organism evidence="2 3">
    <name type="scientific">Naumannella halotolerans</name>
    <dbReference type="NCBI Taxonomy" id="993414"/>
    <lineage>
        <taxon>Bacteria</taxon>
        <taxon>Bacillati</taxon>
        <taxon>Actinomycetota</taxon>
        <taxon>Actinomycetes</taxon>
        <taxon>Propionibacteriales</taxon>
        <taxon>Propionibacteriaceae</taxon>
        <taxon>Naumannella</taxon>
    </lineage>
</organism>
<dbReference type="Proteomes" id="UP000295371">
    <property type="component" value="Unassembled WGS sequence"/>
</dbReference>
<sequence length="340" mass="37268">MQRQAPGAVIMIRPHHFRPNPQTRADNAFQSPTDRSPRAVAATAFAEVTAAAERLRGAGVEVHLFDDHDHGRPDSVFCNNWLSTHADGQVGLFPMYAPNRRSEHRSDVLEFLRTHYRVGRVTDYSPLQAEEVFLESTGAMVLDHEFRTAYTARSHRADPYLLERFCTDFGYRPVIFDALDGAGVPIYHTNVMMAIGTEFALIGLDAIADPARRTEVALGLSADGRREIVELSIEQLQQFAGNALELSAGSHRILAMSTTALAALTADQRRVIEKSAEIVALSVPTIELAGGSVRCMLAGVHLPPRDDPRAPTSADQHQVDHGSVDGGPVDHHHDRECADS</sequence>
<keyword evidence="3" id="KW-1185">Reference proteome</keyword>
<evidence type="ECO:0008006" key="4">
    <source>
        <dbReference type="Google" id="ProtNLM"/>
    </source>
</evidence>
<feature type="compositionally biased region" description="Polar residues" evidence="1">
    <location>
        <begin position="20"/>
        <end position="34"/>
    </location>
</feature>
<evidence type="ECO:0000313" key="3">
    <source>
        <dbReference type="Proteomes" id="UP000295371"/>
    </source>
</evidence>
<dbReference type="PANTHER" id="PTHR43224">
    <property type="entry name" value="AMIDINOTRANSFERASE"/>
    <property type="match status" value="1"/>
</dbReference>
<name>A0A4V3EMQ0_9ACTN</name>
<feature type="compositionally biased region" description="Basic and acidic residues" evidence="1">
    <location>
        <begin position="317"/>
        <end position="340"/>
    </location>
</feature>
<dbReference type="PANTHER" id="PTHR43224:SF1">
    <property type="entry name" value="AMIDINOTRANSFERASE"/>
    <property type="match status" value="1"/>
</dbReference>